<feature type="domain" description="Response regulatory" evidence="8">
    <location>
        <begin position="28"/>
        <end position="144"/>
    </location>
</feature>
<dbReference type="CDD" id="cd00130">
    <property type="entry name" value="PAS"/>
    <property type="match status" value="3"/>
</dbReference>
<sequence>MNRSDQIPSSRTSHSAEKALFAKPKKIRILMLEDSAEDTELLLYELRRSGFDFTSRTVQTRQDFENELVHFNPELILSDYSLPSFNGLSAFQLKQEIAPDTPFMIVSGTIGDENAVELIKSGVTDYVLKEKIYQIAPKIIRALKETSERREKKLAEENLRQSREQLQRIMDQSLDLICAVNNEGTFLNVGAASLTILGYRPDELIGRKAWEFIHPEDFKKTQELSESVFQGIEVRYYENRYLAKDGRIVWLFWTAKWDANENVAYCVARDATEKKQAEILIKNSEKRFKALLENSTDGLTILNQEGIILEVSESGQKILGYKADTLAGISAFAIIHPEDQGEVKKAFENVITHPDNIITLEYRSLLPGGTYRWIELNFQNLLQEQAVGAIIAHYRDITERKLSQIIIHESEEKYRTLFDMSPFPMWLFDVETFRFLNVNYAAIKHYGYSREEFMAMSIKDIRPPEDVQKIEEIVTQTKKTGVFSQGVFTHVKKNGERIFVDIQSNLIELDGVKARLVLATDISKRILYIQDIEEKNKRLKEIAWIQSHVVRAPLARIKGLIDLLKHLPDEEIELPELLNNIIISADELDTIIHEIVKKTERLEN</sequence>
<evidence type="ECO:0000256" key="2">
    <source>
        <dbReference type="ARBA" id="ARBA00012438"/>
    </source>
</evidence>
<dbReference type="Pfam" id="PF13426">
    <property type="entry name" value="PAS_9"/>
    <property type="match status" value="1"/>
</dbReference>
<protein>
    <recommendedName>
        <fullName evidence="2">histidine kinase</fullName>
        <ecNumber evidence="2">2.7.13.3</ecNumber>
    </recommendedName>
</protein>
<dbReference type="InterPro" id="IPR000014">
    <property type="entry name" value="PAS"/>
</dbReference>
<dbReference type="InterPro" id="IPR000700">
    <property type="entry name" value="PAS-assoc_C"/>
</dbReference>
<dbReference type="CDD" id="cd00082">
    <property type="entry name" value="HisKA"/>
    <property type="match status" value="1"/>
</dbReference>
<evidence type="ECO:0000259" key="9">
    <source>
        <dbReference type="PROSITE" id="PS50112"/>
    </source>
</evidence>
<dbReference type="InterPro" id="IPR052162">
    <property type="entry name" value="Sensor_kinase/Photoreceptor"/>
</dbReference>
<dbReference type="RefSeq" id="WP_079690344.1">
    <property type="nucleotide sequence ID" value="NZ_FUZU01000005.1"/>
</dbReference>
<evidence type="ECO:0000313" key="12">
    <source>
        <dbReference type="Proteomes" id="UP000190961"/>
    </source>
</evidence>
<evidence type="ECO:0000256" key="4">
    <source>
        <dbReference type="ARBA" id="ARBA00022679"/>
    </source>
</evidence>
<organism evidence="11 12">
    <name type="scientific">Ohtaekwangia koreensis</name>
    <dbReference type="NCBI Taxonomy" id="688867"/>
    <lineage>
        <taxon>Bacteria</taxon>
        <taxon>Pseudomonadati</taxon>
        <taxon>Bacteroidota</taxon>
        <taxon>Cytophagia</taxon>
        <taxon>Cytophagales</taxon>
        <taxon>Fulvivirgaceae</taxon>
        <taxon>Ohtaekwangia</taxon>
    </lineage>
</organism>
<keyword evidence="7" id="KW-0175">Coiled coil</keyword>
<dbReference type="PANTHER" id="PTHR43304:SF1">
    <property type="entry name" value="PAC DOMAIN-CONTAINING PROTEIN"/>
    <property type="match status" value="1"/>
</dbReference>
<dbReference type="SUPFAM" id="SSF52172">
    <property type="entry name" value="CheY-like"/>
    <property type="match status" value="1"/>
</dbReference>
<evidence type="ECO:0000313" key="11">
    <source>
        <dbReference type="EMBL" id="SKC89445.1"/>
    </source>
</evidence>
<dbReference type="SMART" id="SM00086">
    <property type="entry name" value="PAC"/>
    <property type="match status" value="3"/>
</dbReference>
<keyword evidence="3 6" id="KW-0597">Phosphoprotein</keyword>
<dbReference type="NCBIfam" id="TIGR00229">
    <property type="entry name" value="sensory_box"/>
    <property type="match status" value="3"/>
</dbReference>
<dbReference type="SMART" id="SM00448">
    <property type="entry name" value="REC"/>
    <property type="match status" value="1"/>
</dbReference>
<dbReference type="STRING" id="688867.SAMN05660236_5851"/>
<evidence type="ECO:0000256" key="6">
    <source>
        <dbReference type="PROSITE-ProRule" id="PRU00169"/>
    </source>
</evidence>
<dbReference type="Gene3D" id="1.10.287.130">
    <property type="match status" value="1"/>
</dbReference>
<dbReference type="OrthoDB" id="9124519at2"/>
<dbReference type="GO" id="GO:0000155">
    <property type="term" value="F:phosphorelay sensor kinase activity"/>
    <property type="evidence" value="ECO:0007669"/>
    <property type="project" value="InterPro"/>
</dbReference>
<feature type="coiled-coil region" evidence="7">
    <location>
        <begin position="140"/>
        <end position="172"/>
    </location>
</feature>
<dbReference type="Pfam" id="PF08447">
    <property type="entry name" value="PAS_3"/>
    <property type="match status" value="2"/>
</dbReference>
<comment type="catalytic activity">
    <reaction evidence="1">
        <text>ATP + protein L-histidine = ADP + protein N-phospho-L-histidine.</text>
        <dbReference type="EC" id="2.7.13.3"/>
    </reaction>
</comment>
<evidence type="ECO:0000259" key="8">
    <source>
        <dbReference type="PROSITE" id="PS50110"/>
    </source>
</evidence>
<keyword evidence="4" id="KW-0808">Transferase</keyword>
<dbReference type="InterPro" id="IPR036097">
    <property type="entry name" value="HisK_dim/P_sf"/>
</dbReference>
<dbReference type="SMART" id="SM00091">
    <property type="entry name" value="PAS"/>
    <property type="match status" value="3"/>
</dbReference>
<dbReference type="Proteomes" id="UP000190961">
    <property type="component" value="Unassembled WGS sequence"/>
</dbReference>
<dbReference type="Gene3D" id="3.30.450.20">
    <property type="entry name" value="PAS domain"/>
    <property type="match status" value="3"/>
</dbReference>
<name>A0A1T5MMJ9_9BACT</name>
<dbReference type="AlphaFoldDB" id="A0A1T5MMJ9"/>
<feature type="modified residue" description="4-aspartylphosphate" evidence="6">
    <location>
        <position position="79"/>
    </location>
</feature>
<proteinExistence type="predicted"/>
<dbReference type="InterPro" id="IPR011006">
    <property type="entry name" value="CheY-like_superfamily"/>
</dbReference>
<dbReference type="InterPro" id="IPR001789">
    <property type="entry name" value="Sig_transdc_resp-reg_receiver"/>
</dbReference>
<gene>
    <name evidence="11" type="ORF">SAMN05660236_5851</name>
</gene>
<reference evidence="11 12" key="1">
    <citation type="submission" date="2017-02" db="EMBL/GenBank/DDBJ databases">
        <authorList>
            <person name="Peterson S.W."/>
        </authorList>
    </citation>
    <scope>NUCLEOTIDE SEQUENCE [LARGE SCALE GENOMIC DNA]</scope>
    <source>
        <strain evidence="11 12">DSM 25262</strain>
    </source>
</reference>
<dbReference type="PROSITE" id="PS50113">
    <property type="entry name" value="PAC"/>
    <property type="match status" value="1"/>
</dbReference>
<dbReference type="SUPFAM" id="SSF55785">
    <property type="entry name" value="PYP-like sensor domain (PAS domain)"/>
    <property type="match status" value="3"/>
</dbReference>
<dbReference type="Gene3D" id="3.40.50.2300">
    <property type="match status" value="1"/>
</dbReference>
<dbReference type="InterPro" id="IPR001610">
    <property type="entry name" value="PAC"/>
</dbReference>
<accession>A0A1T5MMJ9</accession>
<dbReference type="InterPro" id="IPR035965">
    <property type="entry name" value="PAS-like_dom_sf"/>
</dbReference>
<keyword evidence="12" id="KW-1185">Reference proteome</keyword>
<evidence type="ECO:0000256" key="3">
    <source>
        <dbReference type="ARBA" id="ARBA00022553"/>
    </source>
</evidence>
<evidence type="ECO:0000256" key="1">
    <source>
        <dbReference type="ARBA" id="ARBA00000085"/>
    </source>
</evidence>
<evidence type="ECO:0000259" key="10">
    <source>
        <dbReference type="PROSITE" id="PS50113"/>
    </source>
</evidence>
<dbReference type="InterPro" id="IPR003661">
    <property type="entry name" value="HisK_dim/P_dom"/>
</dbReference>
<feature type="domain" description="PAS" evidence="9">
    <location>
        <begin position="162"/>
        <end position="232"/>
    </location>
</feature>
<dbReference type="PROSITE" id="PS50112">
    <property type="entry name" value="PAS"/>
    <property type="match status" value="3"/>
</dbReference>
<dbReference type="SUPFAM" id="SSF47384">
    <property type="entry name" value="Homodimeric domain of signal transducing histidine kinase"/>
    <property type="match status" value="1"/>
</dbReference>
<dbReference type="Pfam" id="PF00072">
    <property type="entry name" value="Response_reg"/>
    <property type="match status" value="1"/>
</dbReference>
<feature type="domain" description="PAS" evidence="9">
    <location>
        <begin position="284"/>
        <end position="354"/>
    </location>
</feature>
<feature type="domain" description="PAS" evidence="9">
    <location>
        <begin position="410"/>
        <end position="481"/>
    </location>
</feature>
<dbReference type="CDD" id="cd00156">
    <property type="entry name" value="REC"/>
    <property type="match status" value="1"/>
</dbReference>
<dbReference type="PANTHER" id="PTHR43304">
    <property type="entry name" value="PHYTOCHROME-LIKE PROTEIN CPH1"/>
    <property type="match status" value="1"/>
</dbReference>
<dbReference type="PROSITE" id="PS50110">
    <property type="entry name" value="RESPONSE_REGULATORY"/>
    <property type="match status" value="1"/>
</dbReference>
<evidence type="ECO:0000256" key="5">
    <source>
        <dbReference type="ARBA" id="ARBA00022777"/>
    </source>
</evidence>
<keyword evidence="5" id="KW-0418">Kinase</keyword>
<feature type="domain" description="PAC" evidence="10">
    <location>
        <begin position="358"/>
        <end position="409"/>
    </location>
</feature>
<evidence type="ECO:0000256" key="7">
    <source>
        <dbReference type="SAM" id="Coils"/>
    </source>
</evidence>
<dbReference type="EMBL" id="FUZU01000005">
    <property type="protein sequence ID" value="SKC89445.1"/>
    <property type="molecule type" value="Genomic_DNA"/>
</dbReference>
<dbReference type="EC" id="2.7.13.3" evidence="2"/>
<dbReference type="InterPro" id="IPR013655">
    <property type="entry name" value="PAS_fold_3"/>
</dbReference>